<name>A0A162XXJ4_PHYB8</name>
<gene>
    <name evidence="1" type="ORF">PHYBLDRAFT_142628</name>
</gene>
<organism evidence="1 2">
    <name type="scientific">Phycomyces blakesleeanus (strain ATCC 8743b / DSM 1359 / FGSC 10004 / NBRC 33097 / NRRL 1555)</name>
    <dbReference type="NCBI Taxonomy" id="763407"/>
    <lineage>
        <taxon>Eukaryota</taxon>
        <taxon>Fungi</taxon>
        <taxon>Fungi incertae sedis</taxon>
        <taxon>Mucoromycota</taxon>
        <taxon>Mucoromycotina</taxon>
        <taxon>Mucoromycetes</taxon>
        <taxon>Mucorales</taxon>
        <taxon>Phycomycetaceae</taxon>
        <taxon>Phycomyces</taxon>
    </lineage>
</organism>
<sequence length="55" mass="5914">MHTQAVKFSLAMGERMSGIASLAYSIIFGSLRADHGCRNFQLIVGVAQRSSARGD</sequence>
<dbReference type="VEuPathDB" id="FungiDB:PHYBLDRAFT_142628"/>
<dbReference type="GeneID" id="28991750"/>
<dbReference type="InParanoid" id="A0A162XXJ4"/>
<dbReference type="EMBL" id="KV440975">
    <property type="protein sequence ID" value="OAD77115.1"/>
    <property type="molecule type" value="Genomic_DNA"/>
</dbReference>
<dbReference type="Proteomes" id="UP000077315">
    <property type="component" value="Unassembled WGS sequence"/>
</dbReference>
<evidence type="ECO:0000313" key="2">
    <source>
        <dbReference type="Proteomes" id="UP000077315"/>
    </source>
</evidence>
<accession>A0A162XXJ4</accession>
<evidence type="ECO:0000313" key="1">
    <source>
        <dbReference type="EMBL" id="OAD77115.1"/>
    </source>
</evidence>
<reference evidence="2" key="1">
    <citation type="submission" date="2015-06" db="EMBL/GenBank/DDBJ databases">
        <title>Expansion of signal transduction pathways in fungi by whole-genome duplication.</title>
        <authorList>
            <consortium name="DOE Joint Genome Institute"/>
            <person name="Corrochano L.M."/>
            <person name="Kuo A."/>
            <person name="Marcet-Houben M."/>
            <person name="Polaino S."/>
            <person name="Salamov A."/>
            <person name="Villalobos J.M."/>
            <person name="Alvarez M.I."/>
            <person name="Avalos J."/>
            <person name="Benito E.P."/>
            <person name="Benoit I."/>
            <person name="Burger G."/>
            <person name="Camino L.P."/>
            <person name="Canovas D."/>
            <person name="Cerda-Olmedo E."/>
            <person name="Cheng J.-F."/>
            <person name="Dominguez A."/>
            <person name="Elias M."/>
            <person name="Eslava A.P."/>
            <person name="Glaser F."/>
            <person name="Grimwood J."/>
            <person name="Gutierrez G."/>
            <person name="Heitman J."/>
            <person name="Henrissat B."/>
            <person name="Iturriaga E.A."/>
            <person name="Lang B.F."/>
            <person name="Lavin J.L."/>
            <person name="Lee S."/>
            <person name="Li W."/>
            <person name="Lindquist E."/>
            <person name="Lopez-Garcia S."/>
            <person name="Luque E.M."/>
            <person name="Marcos A.T."/>
            <person name="Martin J."/>
            <person name="McCluskey K."/>
            <person name="Medina H.R."/>
            <person name="Miralles-Duran A."/>
            <person name="Miyazaki A."/>
            <person name="Munoz-Torres E."/>
            <person name="Oguiza J.A."/>
            <person name="Ohm R."/>
            <person name="Olmedo M."/>
            <person name="Orejas M."/>
            <person name="Ortiz-Castellanos L."/>
            <person name="Pisabarro A.G."/>
            <person name="Rodriguez-Romero J."/>
            <person name="Ruiz-Herrera J."/>
            <person name="Ruiz-Vazquez R."/>
            <person name="Sanz C."/>
            <person name="Schackwitz W."/>
            <person name="Schmutz J."/>
            <person name="Shahriari M."/>
            <person name="Shelest E."/>
            <person name="Silva-Franco F."/>
            <person name="Soanes D."/>
            <person name="Syed K."/>
            <person name="Tagua V.G."/>
            <person name="Talbot N.J."/>
            <person name="Thon M."/>
            <person name="De vries R.P."/>
            <person name="Wiebenga A."/>
            <person name="Yadav J.S."/>
            <person name="Braun E.L."/>
            <person name="Baker S."/>
            <person name="Garre V."/>
            <person name="Horwitz B."/>
            <person name="Torres-Martinez S."/>
            <person name="Idnurm A."/>
            <person name="Herrera-Estrella A."/>
            <person name="Gabaldon T."/>
            <person name="Grigoriev I.V."/>
        </authorList>
    </citation>
    <scope>NUCLEOTIDE SEQUENCE [LARGE SCALE GENOMIC DNA]</scope>
    <source>
        <strain evidence="2">NRRL 1555(-)</strain>
    </source>
</reference>
<protein>
    <submittedName>
        <fullName evidence="1">Uncharacterized protein</fullName>
    </submittedName>
</protein>
<keyword evidence="2" id="KW-1185">Reference proteome</keyword>
<proteinExistence type="predicted"/>
<dbReference type="RefSeq" id="XP_018295155.1">
    <property type="nucleotide sequence ID" value="XM_018430844.1"/>
</dbReference>
<dbReference type="AlphaFoldDB" id="A0A162XXJ4"/>